<dbReference type="InterPro" id="IPR029063">
    <property type="entry name" value="SAM-dependent_MTases_sf"/>
</dbReference>
<dbReference type="GO" id="GO:0032259">
    <property type="term" value="P:methylation"/>
    <property type="evidence" value="ECO:0007669"/>
    <property type="project" value="UniProtKB-KW"/>
</dbReference>
<comment type="similarity">
    <text evidence="1">Belongs to the methyltransferase superfamily.</text>
</comment>
<keyword evidence="3" id="KW-0808">Transferase</keyword>
<gene>
    <name evidence="5" type="ORF">NC998_19175</name>
</gene>
<protein>
    <submittedName>
        <fullName evidence="5">Class I SAM-dependent methyltransferase</fullName>
    </submittedName>
</protein>
<dbReference type="InterPro" id="IPR051052">
    <property type="entry name" value="Diverse_substrate_MTase"/>
</dbReference>
<dbReference type="PANTHER" id="PTHR44942:SF4">
    <property type="entry name" value="METHYLTRANSFERASE TYPE 11 DOMAIN-CONTAINING PROTEIN"/>
    <property type="match status" value="1"/>
</dbReference>
<dbReference type="GO" id="GO:0008168">
    <property type="term" value="F:methyltransferase activity"/>
    <property type="evidence" value="ECO:0007669"/>
    <property type="project" value="UniProtKB-KW"/>
</dbReference>
<dbReference type="PANTHER" id="PTHR44942">
    <property type="entry name" value="METHYLTRANSF_11 DOMAIN-CONTAINING PROTEIN"/>
    <property type="match status" value="1"/>
</dbReference>
<dbReference type="Pfam" id="PF08241">
    <property type="entry name" value="Methyltransf_11"/>
    <property type="match status" value="1"/>
</dbReference>
<evidence type="ECO:0000256" key="3">
    <source>
        <dbReference type="ARBA" id="ARBA00022679"/>
    </source>
</evidence>
<keyword evidence="6" id="KW-1185">Reference proteome</keyword>
<keyword evidence="2 5" id="KW-0489">Methyltransferase</keyword>
<evidence type="ECO:0000313" key="5">
    <source>
        <dbReference type="EMBL" id="MEP0819226.1"/>
    </source>
</evidence>
<reference evidence="5 6" key="1">
    <citation type="submission" date="2022-04" db="EMBL/GenBank/DDBJ databases">
        <title>Positive selection, recombination, and allopatry shape intraspecific diversity of widespread and dominant cyanobacteria.</title>
        <authorList>
            <person name="Wei J."/>
            <person name="Shu W."/>
            <person name="Hu C."/>
        </authorList>
    </citation>
    <scope>NUCLEOTIDE SEQUENCE [LARGE SCALE GENOMIC DNA]</scope>
    <source>
        <strain evidence="5 6">GB2-A4</strain>
    </source>
</reference>
<organism evidence="5 6">
    <name type="scientific">Trichocoleus desertorum GB2-A4</name>
    <dbReference type="NCBI Taxonomy" id="2933944"/>
    <lineage>
        <taxon>Bacteria</taxon>
        <taxon>Bacillati</taxon>
        <taxon>Cyanobacteriota</taxon>
        <taxon>Cyanophyceae</taxon>
        <taxon>Leptolyngbyales</taxon>
        <taxon>Trichocoleusaceae</taxon>
        <taxon>Trichocoleus</taxon>
    </lineage>
</organism>
<feature type="domain" description="Methyltransferase type 11" evidence="4">
    <location>
        <begin position="64"/>
        <end position="159"/>
    </location>
</feature>
<name>A0ABV0JBS7_9CYAN</name>
<sequence>MNRTNGKIAEKPLSPLCTMNQEEVTRQQFDRTASAYSTAPLFRRGQDLQWLVEVAHPSSDWQVLDVGCGAGHTAFALAPFVQQVIGIDLSAGMLAEAERNLSDRGLRNVGFQSAIATALPFANQQFDLVTCRFVAHHFSALEPALAEIHRVLKPDGQFLAVDVISPEDYELAHFINRIEQLRDPSHYWEWQLSQWHNAIASVGMNFEVLQQWRLPIDFEDWVTRQQTPPAAVTQLEECLDHAPLAVQQALGMTRTLRRTFQLWAALMRGVPVSARSPL</sequence>
<dbReference type="EMBL" id="JAMPKM010000013">
    <property type="protein sequence ID" value="MEP0819226.1"/>
    <property type="molecule type" value="Genomic_DNA"/>
</dbReference>
<proteinExistence type="inferred from homology"/>
<dbReference type="Proteomes" id="UP001464891">
    <property type="component" value="Unassembled WGS sequence"/>
</dbReference>
<dbReference type="InterPro" id="IPR013216">
    <property type="entry name" value="Methyltransf_11"/>
</dbReference>
<evidence type="ECO:0000256" key="2">
    <source>
        <dbReference type="ARBA" id="ARBA00022603"/>
    </source>
</evidence>
<evidence type="ECO:0000313" key="6">
    <source>
        <dbReference type="Proteomes" id="UP001464891"/>
    </source>
</evidence>
<accession>A0ABV0JBS7</accession>
<evidence type="ECO:0000259" key="4">
    <source>
        <dbReference type="Pfam" id="PF08241"/>
    </source>
</evidence>
<dbReference type="SUPFAM" id="SSF53335">
    <property type="entry name" value="S-adenosyl-L-methionine-dependent methyltransferases"/>
    <property type="match status" value="1"/>
</dbReference>
<dbReference type="CDD" id="cd02440">
    <property type="entry name" value="AdoMet_MTases"/>
    <property type="match status" value="1"/>
</dbReference>
<evidence type="ECO:0000256" key="1">
    <source>
        <dbReference type="ARBA" id="ARBA00008361"/>
    </source>
</evidence>
<comment type="caution">
    <text evidence="5">The sequence shown here is derived from an EMBL/GenBank/DDBJ whole genome shotgun (WGS) entry which is preliminary data.</text>
</comment>
<dbReference type="Gene3D" id="3.40.50.150">
    <property type="entry name" value="Vaccinia Virus protein VP39"/>
    <property type="match status" value="1"/>
</dbReference>